<dbReference type="GO" id="GO:0015232">
    <property type="term" value="F:heme transmembrane transporter activity"/>
    <property type="evidence" value="ECO:0007669"/>
    <property type="project" value="InterPro"/>
</dbReference>
<dbReference type="Pfam" id="PF03379">
    <property type="entry name" value="CcmB"/>
    <property type="match status" value="1"/>
</dbReference>
<dbReference type="GO" id="GO:0005886">
    <property type="term" value="C:plasma membrane"/>
    <property type="evidence" value="ECO:0007669"/>
    <property type="project" value="TreeGrafter"/>
</dbReference>
<dbReference type="GO" id="GO:1903607">
    <property type="term" value="P:cytochrome c biosynthetic process"/>
    <property type="evidence" value="ECO:0007669"/>
    <property type="project" value="TreeGrafter"/>
</dbReference>
<evidence type="ECO:0000256" key="7">
    <source>
        <dbReference type="ARBA" id="ARBA00023136"/>
    </source>
</evidence>
<feature type="transmembrane region" description="Helical" evidence="8">
    <location>
        <begin position="21"/>
        <end position="40"/>
    </location>
</feature>
<dbReference type="PATRIC" id="fig|937777.3.peg.803"/>
<dbReference type="eggNOG" id="COG2386">
    <property type="taxonomic scope" value="Bacteria"/>
</dbReference>
<gene>
    <name evidence="9" type="ordered locus">Deipe_0796</name>
</gene>
<accession>K9ZXP8</accession>
<keyword evidence="5" id="KW-0201">Cytochrome c-type biogenesis</keyword>
<evidence type="ECO:0000256" key="5">
    <source>
        <dbReference type="ARBA" id="ARBA00022748"/>
    </source>
</evidence>
<evidence type="ECO:0000256" key="4">
    <source>
        <dbReference type="ARBA" id="ARBA00022692"/>
    </source>
</evidence>
<dbReference type="RefSeq" id="WP_015234681.1">
    <property type="nucleotide sequence ID" value="NC_019793.1"/>
</dbReference>
<feature type="transmembrane region" description="Helical" evidence="8">
    <location>
        <begin position="52"/>
        <end position="70"/>
    </location>
</feature>
<dbReference type="HOGENOM" id="CLU_079069_0_0_0"/>
<evidence type="ECO:0000256" key="8">
    <source>
        <dbReference type="SAM" id="Phobius"/>
    </source>
</evidence>
<evidence type="ECO:0000313" key="10">
    <source>
        <dbReference type="Proteomes" id="UP000010467"/>
    </source>
</evidence>
<organism evidence="9 10">
    <name type="scientific">Deinococcus peraridilitoris (strain DSM 19664 / LMG 22246 / CIP 109416 / KR-200)</name>
    <dbReference type="NCBI Taxonomy" id="937777"/>
    <lineage>
        <taxon>Bacteria</taxon>
        <taxon>Thermotogati</taxon>
        <taxon>Deinococcota</taxon>
        <taxon>Deinococci</taxon>
        <taxon>Deinococcales</taxon>
        <taxon>Deinococcaceae</taxon>
        <taxon>Deinococcus</taxon>
    </lineage>
</organism>
<feature type="transmembrane region" description="Helical" evidence="8">
    <location>
        <begin position="204"/>
        <end position="223"/>
    </location>
</feature>
<keyword evidence="7 8" id="KW-0472">Membrane</keyword>
<dbReference type="PANTHER" id="PTHR30070">
    <property type="entry name" value="HEME EXPORTER PROTEIN B"/>
    <property type="match status" value="1"/>
</dbReference>
<dbReference type="GO" id="GO:0017004">
    <property type="term" value="P:cytochrome complex assembly"/>
    <property type="evidence" value="ECO:0007669"/>
    <property type="project" value="UniProtKB-KW"/>
</dbReference>
<comment type="similarity">
    <text evidence="2">Belongs to the CcmB/CycW/HelB family.</text>
</comment>
<dbReference type="AlphaFoldDB" id="K9ZXP8"/>
<dbReference type="Proteomes" id="UP000010467">
    <property type="component" value="Chromosome"/>
</dbReference>
<dbReference type="KEGG" id="dpd:Deipe_0796"/>
<evidence type="ECO:0000313" key="9">
    <source>
        <dbReference type="EMBL" id="AFZ66371.1"/>
    </source>
</evidence>
<dbReference type="PANTHER" id="PTHR30070:SF1">
    <property type="entry name" value="CYTOCHROME C BIOGENESIS B-RELATED"/>
    <property type="match status" value="1"/>
</dbReference>
<evidence type="ECO:0000256" key="1">
    <source>
        <dbReference type="ARBA" id="ARBA00004141"/>
    </source>
</evidence>
<feature type="transmembrane region" description="Helical" evidence="8">
    <location>
        <begin position="130"/>
        <end position="152"/>
    </location>
</feature>
<feature type="transmembrane region" description="Helical" evidence="8">
    <location>
        <begin position="164"/>
        <end position="184"/>
    </location>
</feature>
<keyword evidence="6 8" id="KW-1133">Transmembrane helix</keyword>
<keyword evidence="3" id="KW-0813">Transport</keyword>
<proteinExistence type="inferred from homology"/>
<evidence type="ECO:0000256" key="3">
    <source>
        <dbReference type="ARBA" id="ARBA00022448"/>
    </source>
</evidence>
<evidence type="ECO:0000256" key="6">
    <source>
        <dbReference type="ARBA" id="ARBA00022989"/>
    </source>
</evidence>
<protein>
    <submittedName>
        <fullName evidence="9">ABC-type transport system involved in cytochrome c biogenesis, permease component</fullName>
    </submittedName>
</protein>
<feature type="transmembrane region" description="Helical" evidence="8">
    <location>
        <begin position="91"/>
        <end position="118"/>
    </location>
</feature>
<keyword evidence="10" id="KW-1185">Reference proteome</keyword>
<dbReference type="InterPro" id="IPR003544">
    <property type="entry name" value="Cyt_c_biogenesis_CcmB"/>
</dbReference>
<comment type="subcellular location">
    <subcellularLocation>
        <location evidence="1">Membrane</location>
        <topology evidence="1">Multi-pass membrane protein</topology>
    </subcellularLocation>
</comment>
<keyword evidence="4 8" id="KW-0812">Transmembrane</keyword>
<dbReference type="STRING" id="937777.Deipe_0796"/>
<dbReference type="EMBL" id="CP003382">
    <property type="protein sequence ID" value="AFZ66371.1"/>
    <property type="molecule type" value="Genomic_DNA"/>
</dbReference>
<name>K9ZXP8_DEIPD</name>
<sequence>MKAAWNIALKDWQLAGRTRDVLTSTVFFAGLLMLILAFALGPERLSGAAPGVLWSALALSAAIAAGRAFAAEQEAGALETLTLYPAAHEALYLGKLLGTLAQLLLLALVIVPVAVVMLGLRPMEGAHAAAWPLLALTVLLGLIGFAATSCFYSAITVNLRAREALLPVLAFPVMVPVVLASVRATQLILENGLASEWGAWLQFLALYDLASIVVASLLFPYALEG</sequence>
<dbReference type="OrthoDB" id="73345at2"/>
<reference evidence="10" key="1">
    <citation type="submission" date="2012-03" db="EMBL/GenBank/DDBJ databases">
        <title>Complete sequence of chromosome of Deinococcus peraridilitoris DSM 19664.</title>
        <authorList>
            <person name="Lucas S."/>
            <person name="Copeland A."/>
            <person name="Lapidus A."/>
            <person name="Glavina del Rio T."/>
            <person name="Dalin E."/>
            <person name="Tice H."/>
            <person name="Bruce D."/>
            <person name="Goodwin L."/>
            <person name="Pitluck S."/>
            <person name="Peters L."/>
            <person name="Mikhailova N."/>
            <person name="Lu M."/>
            <person name="Kyrpides N."/>
            <person name="Mavromatis K."/>
            <person name="Ivanova N."/>
            <person name="Brettin T."/>
            <person name="Detter J.C."/>
            <person name="Han C."/>
            <person name="Larimer F."/>
            <person name="Land M."/>
            <person name="Hauser L."/>
            <person name="Markowitz V."/>
            <person name="Cheng J.-F."/>
            <person name="Hugenholtz P."/>
            <person name="Woyke T."/>
            <person name="Wu D."/>
            <person name="Pukall R."/>
            <person name="Steenblock K."/>
            <person name="Brambilla E."/>
            <person name="Klenk H.-P."/>
            <person name="Eisen J.A."/>
        </authorList>
    </citation>
    <scope>NUCLEOTIDE SEQUENCE [LARGE SCALE GENOMIC DNA]</scope>
    <source>
        <strain evidence="10">DSM 19664 / LMG 22246 / CIP 109416 / KR-200</strain>
    </source>
</reference>
<evidence type="ECO:0000256" key="2">
    <source>
        <dbReference type="ARBA" id="ARBA00010544"/>
    </source>
</evidence>